<dbReference type="PANTHER" id="PTHR36439">
    <property type="entry name" value="BLL4334 PROTEIN"/>
    <property type="match status" value="1"/>
</dbReference>
<gene>
    <name evidence="1" type="ORF">GGR42_002297</name>
</gene>
<keyword evidence="2" id="KW-1185">Reference proteome</keyword>
<dbReference type="RefSeq" id="WP_167964012.1">
    <property type="nucleotide sequence ID" value="NZ_JAATJJ010000001.1"/>
</dbReference>
<reference evidence="1 2" key="1">
    <citation type="submission" date="2020-03" db="EMBL/GenBank/DDBJ databases">
        <title>Genomic Encyclopedia of Type Strains, Phase IV (KMG-IV): sequencing the most valuable type-strain genomes for metagenomic binning, comparative biology and taxonomic classification.</title>
        <authorList>
            <person name="Goeker M."/>
        </authorList>
    </citation>
    <scope>NUCLEOTIDE SEQUENCE [LARGE SCALE GENOMIC DNA]</scope>
    <source>
        <strain evidence="1 2">DSM 29762</strain>
    </source>
</reference>
<dbReference type="PANTHER" id="PTHR36439:SF1">
    <property type="entry name" value="DUF1697 DOMAIN-CONTAINING PROTEIN"/>
    <property type="match status" value="1"/>
</dbReference>
<organism evidence="1 2">
    <name type="scientific">Saonia flava</name>
    <dbReference type="NCBI Taxonomy" id="523696"/>
    <lineage>
        <taxon>Bacteria</taxon>
        <taxon>Pseudomonadati</taxon>
        <taxon>Bacteroidota</taxon>
        <taxon>Flavobacteriia</taxon>
        <taxon>Flavobacteriales</taxon>
        <taxon>Flavobacteriaceae</taxon>
        <taxon>Saonia</taxon>
    </lineage>
</organism>
<dbReference type="Proteomes" id="UP000590442">
    <property type="component" value="Unassembled WGS sequence"/>
</dbReference>
<dbReference type="SUPFAM" id="SSF160379">
    <property type="entry name" value="SP0830-like"/>
    <property type="match status" value="1"/>
</dbReference>
<protein>
    <submittedName>
        <fullName evidence="1">Uncharacterized protein (DUF1697 family)</fullName>
    </submittedName>
</protein>
<name>A0A846R1L9_9FLAO</name>
<dbReference type="EMBL" id="JAATJJ010000001">
    <property type="protein sequence ID" value="NJB71835.1"/>
    <property type="molecule type" value="Genomic_DNA"/>
</dbReference>
<dbReference type="InterPro" id="IPR012545">
    <property type="entry name" value="DUF1697"/>
</dbReference>
<accession>A0A846R1L9</accession>
<dbReference type="Gene3D" id="3.30.70.1280">
    <property type="entry name" value="SP0830-like domains"/>
    <property type="match status" value="1"/>
</dbReference>
<comment type="caution">
    <text evidence="1">The sequence shown here is derived from an EMBL/GenBank/DDBJ whole genome shotgun (WGS) entry which is preliminary data.</text>
</comment>
<evidence type="ECO:0000313" key="1">
    <source>
        <dbReference type="EMBL" id="NJB71835.1"/>
    </source>
</evidence>
<sequence>MKTYIALLRGINVSGQKKILMVDLKKSMEQLGLKEVVTYIQSGNVVFKSEDELVDILEDKIKETIMSNFGFDVPVLVTTFDILNSILLNNPFSKEEDKKQYFVLLKDEPKASLVEEFHETSYNNEDFVIAGQCIYLVCHKGAGNAKLNNNLIERKLKVSATTRNLRTMTKLVELASG</sequence>
<evidence type="ECO:0000313" key="2">
    <source>
        <dbReference type="Proteomes" id="UP000590442"/>
    </source>
</evidence>
<dbReference type="PIRSF" id="PIRSF008502">
    <property type="entry name" value="UCP008502"/>
    <property type="match status" value="1"/>
</dbReference>
<dbReference type="AlphaFoldDB" id="A0A846R1L9"/>
<dbReference type="Pfam" id="PF08002">
    <property type="entry name" value="DUF1697"/>
    <property type="match status" value="1"/>
</dbReference>
<proteinExistence type="predicted"/>